<dbReference type="SUPFAM" id="SSF74650">
    <property type="entry name" value="Galactose mutarotase-like"/>
    <property type="match status" value="1"/>
</dbReference>
<dbReference type="InterPro" id="IPR013780">
    <property type="entry name" value="Glyco_hydro_b"/>
</dbReference>
<feature type="domain" description="Glycoside hydrolase family 31 TIM barrel" evidence="7">
    <location>
        <begin position="347"/>
        <end position="563"/>
    </location>
</feature>
<accession>A0A9J6EUZ9</accession>
<evidence type="ECO:0000259" key="7">
    <source>
        <dbReference type="Pfam" id="PF01055"/>
    </source>
</evidence>
<evidence type="ECO:0000256" key="6">
    <source>
        <dbReference type="SAM" id="Phobius"/>
    </source>
</evidence>
<evidence type="ECO:0000313" key="9">
    <source>
        <dbReference type="Proteomes" id="UP000821866"/>
    </source>
</evidence>
<dbReference type="VEuPathDB" id="VectorBase:LOC119171501"/>
<dbReference type="SUPFAM" id="SSF51445">
    <property type="entry name" value="(Trans)glycosidases"/>
    <property type="match status" value="1"/>
</dbReference>
<evidence type="ECO:0000256" key="2">
    <source>
        <dbReference type="ARBA" id="ARBA00023157"/>
    </source>
</evidence>
<dbReference type="GO" id="GO:0016020">
    <property type="term" value="C:membrane"/>
    <property type="evidence" value="ECO:0007669"/>
    <property type="project" value="UniProtKB-SubCell"/>
</dbReference>
<keyword evidence="6" id="KW-0812">Transmembrane</keyword>
<reference evidence="8" key="2">
    <citation type="submission" date="2021-09" db="EMBL/GenBank/DDBJ databases">
        <authorList>
            <person name="Jia N."/>
            <person name="Wang J."/>
            <person name="Shi W."/>
            <person name="Du L."/>
            <person name="Sun Y."/>
            <person name="Zhan W."/>
            <person name="Jiang J."/>
            <person name="Wang Q."/>
            <person name="Zhang B."/>
            <person name="Ji P."/>
            <person name="Sakyi L.B."/>
            <person name="Cui X."/>
            <person name="Yuan T."/>
            <person name="Jiang B."/>
            <person name="Yang W."/>
            <person name="Lam T.T.-Y."/>
            <person name="Chang Q."/>
            <person name="Ding S."/>
            <person name="Wang X."/>
            <person name="Zhu J."/>
            <person name="Ruan X."/>
            <person name="Zhao L."/>
            <person name="Wei J."/>
            <person name="Que T."/>
            <person name="Du C."/>
            <person name="Cheng J."/>
            <person name="Dai P."/>
            <person name="Han X."/>
            <person name="Huang E."/>
            <person name="Gao Y."/>
            <person name="Liu J."/>
            <person name="Shao H."/>
            <person name="Ye R."/>
            <person name="Li L."/>
            <person name="Wei W."/>
            <person name="Wang X."/>
            <person name="Wang C."/>
            <person name="Huo Q."/>
            <person name="Li W."/>
            <person name="Guo W."/>
            <person name="Chen H."/>
            <person name="Chen S."/>
            <person name="Zhou L."/>
            <person name="Zhou L."/>
            <person name="Ni X."/>
            <person name="Tian J."/>
            <person name="Zhou Y."/>
            <person name="Sheng Y."/>
            <person name="Liu T."/>
            <person name="Pan Y."/>
            <person name="Xia L."/>
            <person name="Li J."/>
            <person name="Zhao F."/>
            <person name="Cao W."/>
        </authorList>
    </citation>
    <scope>NUCLEOTIDE SEQUENCE</scope>
    <source>
        <strain evidence="8">Rmic-2018</strain>
        <tissue evidence="8">Larvae</tissue>
    </source>
</reference>
<name>A0A9J6EUZ9_RHIMP</name>
<protein>
    <recommendedName>
        <fullName evidence="7">Glycoside hydrolase family 31 TIM barrel domain-containing protein</fullName>
    </recommendedName>
</protein>
<proteinExistence type="inferred from homology"/>
<dbReference type="InterPro" id="IPR011013">
    <property type="entry name" value="Gal_mutarotase_sf_dom"/>
</dbReference>
<dbReference type="Proteomes" id="UP000821866">
    <property type="component" value="Chromosome 1"/>
</dbReference>
<dbReference type="InterPro" id="IPR000322">
    <property type="entry name" value="Glyco_hydro_31_TIM"/>
</dbReference>
<dbReference type="VEuPathDB" id="VectorBase:LOC119186039"/>
<feature type="transmembrane region" description="Helical" evidence="6">
    <location>
        <begin position="72"/>
        <end position="95"/>
    </location>
</feature>
<keyword evidence="4" id="KW-0326">Glycosidase</keyword>
<keyword evidence="6" id="KW-0472">Membrane</keyword>
<dbReference type="CDD" id="cd14752">
    <property type="entry name" value="GH31_N"/>
    <property type="match status" value="1"/>
</dbReference>
<keyword evidence="4" id="KW-0378">Hydrolase</keyword>
<keyword evidence="3" id="KW-0325">Glycoprotein</keyword>
<dbReference type="VEuPathDB" id="VectorBase:LOC119160695"/>
<evidence type="ECO:0000256" key="1">
    <source>
        <dbReference type="ARBA" id="ARBA00007806"/>
    </source>
</evidence>
<organism evidence="8 9">
    <name type="scientific">Rhipicephalus microplus</name>
    <name type="common">Cattle tick</name>
    <name type="synonym">Boophilus microplus</name>
    <dbReference type="NCBI Taxonomy" id="6941"/>
    <lineage>
        <taxon>Eukaryota</taxon>
        <taxon>Metazoa</taxon>
        <taxon>Ecdysozoa</taxon>
        <taxon>Arthropoda</taxon>
        <taxon>Chelicerata</taxon>
        <taxon>Arachnida</taxon>
        <taxon>Acari</taxon>
        <taxon>Parasitiformes</taxon>
        <taxon>Ixodida</taxon>
        <taxon>Ixodoidea</taxon>
        <taxon>Ixodidae</taxon>
        <taxon>Rhipicephalinae</taxon>
        <taxon>Rhipicephalus</taxon>
        <taxon>Boophilus</taxon>
    </lineage>
</organism>
<dbReference type="GO" id="GO:0030246">
    <property type="term" value="F:carbohydrate binding"/>
    <property type="evidence" value="ECO:0007669"/>
    <property type="project" value="InterPro"/>
</dbReference>
<evidence type="ECO:0000313" key="8">
    <source>
        <dbReference type="EMBL" id="KAH8038323.1"/>
    </source>
</evidence>
<feature type="region of interest" description="Disordered" evidence="5">
    <location>
        <begin position="833"/>
        <end position="854"/>
    </location>
</feature>
<feature type="compositionally biased region" description="Low complexity" evidence="5">
    <location>
        <begin position="839"/>
        <end position="850"/>
    </location>
</feature>
<dbReference type="Gene3D" id="2.60.40.1760">
    <property type="entry name" value="glycosyl hydrolase (family 31)"/>
    <property type="match status" value="1"/>
</dbReference>
<keyword evidence="9" id="KW-1185">Reference proteome</keyword>
<keyword evidence="6" id="KW-1133">Transmembrane helix</keyword>
<gene>
    <name evidence="8" type="ORF">HPB51_001106</name>
</gene>
<evidence type="ECO:0000256" key="5">
    <source>
        <dbReference type="SAM" id="MobiDB-lite"/>
    </source>
</evidence>
<evidence type="ECO:0000256" key="3">
    <source>
        <dbReference type="ARBA" id="ARBA00023180"/>
    </source>
</evidence>
<dbReference type="PANTHER" id="PTHR22762:SF133">
    <property type="entry name" value="P-TYPE DOMAIN-CONTAINING PROTEIN"/>
    <property type="match status" value="1"/>
</dbReference>
<dbReference type="GO" id="GO:0090599">
    <property type="term" value="F:alpha-glucosidase activity"/>
    <property type="evidence" value="ECO:0007669"/>
    <property type="project" value="UniProtKB-ARBA"/>
</dbReference>
<dbReference type="EMBL" id="JABSTU010000001">
    <property type="protein sequence ID" value="KAH8038323.1"/>
    <property type="molecule type" value="Genomic_DNA"/>
</dbReference>
<dbReference type="InterPro" id="IPR044913">
    <property type="entry name" value="P_trefoil_dom_sf"/>
</dbReference>
<comment type="similarity">
    <text evidence="1 4">Belongs to the glycosyl hydrolase 31 family.</text>
</comment>
<dbReference type="VEuPathDB" id="VectorBase:LOC119159756"/>
<comment type="caution">
    <text evidence="8">The sequence shown here is derived from an EMBL/GenBank/DDBJ whole genome shotgun (WGS) entry which is preliminary data.</text>
</comment>
<keyword evidence="2" id="KW-1015">Disulfide bond</keyword>
<dbReference type="Pfam" id="PF01055">
    <property type="entry name" value="Glyco_hydro_31_2nd"/>
    <property type="match status" value="1"/>
</dbReference>
<dbReference type="GO" id="GO:0005975">
    <property type="term" value="P:carbohydrate metabolic process"/>
    <property type="evidence" value="ECO:0007669"/>
    <property type="project" value="InterPro"/>
</dbReference>
<sequence length="889" mass="98563">MSRVTRFSRLRSGRQLEPEKMASPTFTYFPGRAGEAKKGLQESSLELLASIPEESSLSPSSGNLHRSLRGPLLCALVSLLLSATVLASCAVLAYVELFYRWSFPLRVDCDLDPTRGGLADYGRCLRRGCKYVSTDSALPTCFFPVDYGYVMVSQERHADGSGFKALLKRPALPPLFGGEFEDVAVNVYFSRLLGFACNYHPIVLEEDNLQRCNENDTGYEVLLGESGRLFGIAVTRKENGAVIFDTRLPGTVLSKQFLQVSTRLTTANIFGLGGLSPKETLKQDINWKTVTFFNKRINGRPSEYFGVHPFYMVVEEDGKANGLFLRNGNAMDVLLQPEKVITFRTTGGLLDFDIFLGDSPDDVLRQFTEDNAFVDFTNPETMMAWTSNLRSLYGTFGFDGLLLDINEPTYPPELSRFSTMCSKNKWNNPLYPVGFQHWGRGMFENSVCGDANQSAGIHYDMHNLYGYHHSKTTWQSLVNLTTERGGERPMILSRATFSGSGSFGGHWFEEEECSWESLRRTIVKAVKFSMLGMPLVGGYCHWSNESEDARLAWHEVTALLPLSIRRMTLAENLEGESINLQRGGDITLNSENVALHVRGGFIIPLLRPVDNRNSSVKELELFISPDENGDASGFLFWDDGITYHADMTKAPTMLLNFTLFKEQNVSTLAISAVKKNSQSQDVLMIQSVTFCNAASPVSVLLDGKTVETSTYDSNLKHPGLGDGLESLDPGGILGLPDGPQFIGKVMAEQSRLPSRLAVRDCHVYRVRRGLLCVTGALPQHVLQRRSGSARLTRVGRINAWVAEAKDHRIRGSCDPPTSFPHRCRSVRDIGTVGRRRSSPCKSSSRGVGSRVARKRRVSVGGGPYEETVVFVADVALVNLENVENLENAL</sequence>
<evidence type="ECO:0000256" key="4">
    <source>
        <dbReference type="RuleBase" id="RU361185"/>
    </source>
</evidence>
<dbReference type="SUPFAM" id="SSF57492">
    <property type="entry name" value="Trefoil"/>
    <property type="match status" value="1"/>
</dbReference>
<dbReference type="Gene3D" id="2.60.40.1180">
    <property type="entry name" value="Golgi alpha-mannosidase II"/>
    <property type="match status" value="1"/>
</dbReference>
<reference evidence="8" key="1">
    <citation type="journal article" date="2020" name="Cell">
        <title>Large-Scale Comparative Analyses of Tick Genomes Elucidate Their Genetic Diversity and Vector Capacities.</title>
        <authorList>
            <consortium name="Tick Genome and Microbiome Consortium (TIGMIC)"/>
            <person name="Jia N."/>
            <person name="Wang J."/>
            <person name="Shi W."/>
            <person name="Du L."/>
            <person name="Sun Y."/>
            <person name="Zhan W."/>
            <person name="Jiang J.F."/>
            <person name="Wang Q."/>
            <person name="Zhang B."/>
            <person name="Ji P."/>
            <person name="Bell-Sakyi L."/>
            <person name="Cui X.M."/>
            <person name="Yuan T.T."/>
            <person name="Jiang B.G."/>
            <person name="Yang W.F."/>
            <person name="Lam T.T."/>
            <person name="Chang Q.C."/>
            <person name="Ding S.J."/>
            <person name="Wang X.J."/>
            <person name="Zhu J.G."/>
            <person name="Ruan X.D."/>
            <person name="Zhao L."/>
            <person name="Wei J.T."/>
            <person name="Ye R.Z."/>
            <person name="Que T.C."/>
            <person name="Du C.H."/>
            <person name="Zhou Y.H."/>
            <person name="Cheng J.X."/>
            <person name="Dai P.F."/>
            <person name="Guo W.B."/>
            <person name="Han X.H."/>
            <person name="Huang E.J."/>
            <person name="Li L.F."/>
            <person name="Wei W."/>
            <person name="Gao Y.C."/>
            <person name="Liu J.Z."/>
            <person name="Shao H.Z."/>
            <person name="Wang X."/>
            <person name="Wang C.C."/>
            <person name="Yang T.C."/>
            <person name="Huo Q.B."/>
            <person name="Li W."/>
            <person name="Chen H.Y."/>
            <person name="Chen S.E."/>
            <person name="Zhou L.G."/>
            <person name="Ni X.B."/>
            <person name="Tian J.H."/>
            <person name="Sheng Y."/>
            <person name="Liu T."/>
            <person name="Pan Y.S."/>
            <person name="Xia L.Y."/>
            <person name="Li J."/>
            <person name="Zhao F."/>
            <person name="Cao W.C."/>
        </authorList>
    </citation>
    <scope>NUCLEOTIDE SEQUENCE</scope>
    <source>
        <strain evidence="8">Rmic-2018</strain>
    </source>
</reference>
<dbReference type="AlphaFoldDB" id="A0A9J6EUZ9"/>
<dbReference type="PANTHER" id="PTHR22762">
    <property type="entry name" value="ALPHA-GLUCOSIDASE"/>
    <property type="match status" value="1"/>
</dbReference>
<dbReference type="InterPro" id="IPR017853">
    <property type="entry name" value="GH"/>
</dbReference>